<evidence type="ECO:0000259" key="2">
    <source>
        <dbReference type="Pfam" id="PF23003"/>
    </source>
</evidence>
<keyword evidence="4" id="KW-1185">Reference proteome</keyword>
<protein>
    <submittedName>
        <fullName evidence="5">Ig-like domain-containing protein</fullName>
    </submittedName>
</protein>
<dbReference type="AlphaFoldDB" id="A0A158PKT3"/>
<evidence type="ECO:0000313" key="3">
    <source>
        <dbReference type="EMBL" id="VDM62062.1"/>
    </source>
</evidence>
<dbReference type="OrthoDB" id="5785512at2759"/>
<dbReference type="EMBL" id="UYYA01004481">
    <property type="protein sequence ID" value="VDM62062.1"/>
    <property type="molecule type" value="Genomic_DNA"/>
</dbReference>
<dbReference type="Proteomes" id="UP000267027">
    <property type="component" value="Unassembled WGS sequence"/>
</dbReference>
<reference evidence="5" key="1">
    <citation type="submission" date="2016-04" db="UniProtKB">
        <authorList>
            <consortium name="WormBaseParasite"/>
        </authorList>
    </citation>
    <scope>IDENTIFICATION</scope>
</reference>
<feature type="domain" description="Abnormal cell migration protein 18-like fibronectin type I" evidence="2">
    <location>
        <begin position="106"/>
        <end position="170"/>
    </location>
</feature>
<organism evidence="5">
    <name type="scientific">Angiostrongylus costaricensis</name>
    <name type="common">Nematode worm</name>
    <dbReference type="NCBI Taxonomy" id="334426"/>
    <lineage>
        <taxon>Eukaryota</taxon>
        <taxon>Metazoa</taxon>
        <taxon>Ecdysozoa</taxon>
        <taxon>Nematoda</taxon>
        <taxon>Chromadorea</taxon>
        <taxon>Rhabditida</taxon>
        <taxon>Rhabditina</taxon>
        <taxon>Rhabditomorpha</taxon>
        <taxon>Strongyloidea</taxon>
        <taxon>Metastrongylidae</taxon>
        <taxon>Angiostrongylus</taxon>
    </lineage>
</organism>
<dbReference type="Pfam" id="PF23003">
    <property type="entry name" value="Fn1_2"/>
    <property type="match status" value="6"/>
</dbReference>
<dbReference type="InterPro" id="IPR040282">
    <property type="entry name" value="Mig-18-like"/>
</dbReference>
<feature type="region of interest" description="Disordered" evidence="1">
    <location>
        <begin position="152"/>
        <end position="172"/>
    </location>
</feature>
<sequence length="553" mass="60668">MDGVYMECTKDANGSPVLKVLKNPEEVKCKDGEGKERSQGAEWKDGSFKFKCSADGEVLLIGCFTSSGKLVSNGEVKSVDGVDMECKTNPDGNPVLKVLKKSNKVKCKDAGGQERDSGAEWNDGSFQFKCDERGEVKFVGCFTPSGELIPKGETKSVDGEDMQCKTDPEGKPMLETIEEPNQIKCKEAGGQERDSGAEWNDGFFQFKCDERGEVKFVGCFTPSGELIPKGETKSVDGEDMQCKTDPEGKPMLETIEEPNQIKCKEAGGQERDSGAEWEDGSFQFKCDENGEVALVGCFSSSGVLVPNGERKWVDEGGVECKTDPDGNPVLEILEKTNKVKCKLGGGTEEDPGTEWSVGWFQFKCTENGTVVLSGCFTSKGMLVPYGEVREERGSYVECKKDANGSPVLEVLETLSEMKCKDNSGTVKDLGSEWTVGWFQFKCTEGGKVEFMGCFISTGKLIPNGERATDAGRDLECKIDGRGFPFLEVLGKSSDTKCKDDEGKYRMKGEEWVEKNFQKVCREHGRVEVLGCRVEDIDDLIPLNGKVSAEKYDH</sequence>
<dbReference type="WBParaSite" id="ACOC_0001047601-mRNA-1">
    <property type="protein sequence ID" value="ACOC_0001047601-mRNA-1"/>
    <property type="gene ID" value="ACOC_0001047601"/>
</dbReference>
<dbReference type="InterPro" id="IPR055119">
    <property type="entry name" value="Mig18_Fn1"/>
</dbReference>
<reference evidence="3 4" key="2">
    <citation type="submission" date="2018-11" db="EMBL/GenBank/DDBJ databases">
        <authorList>
            <consortium name="Pathogen Informatics"/>
        </authorList>
    </citation>
    <scope>NUCLEOTIDE SEQUENCE [LARGE SCALE GENOMIC DNA]</scope>
    <source>
        <strain evidence="3 4">Costa Rica</strain>
    </source>
</reference>
<evidence type="ECO:0000313" key="4">
    <source>
        <dbReference type="Proteomes" id="UP000267027"/>
    </source>
</evidence>
<accession>A0A158PKT3</accession>
<gene>
    <name evidence="3" type="ORF">ACOC_LOCUS10477</name>
</gene>
<feature type="domain" description="Abnormal cell migration protein 18-like fibronectin type I" evidence="2">
    <location>
        <begin position="28"/>
        <end position="92"/>
    </location>
</feature>
<feature type="domain" description="Abnormal cell migration protein 18-like fibronectin type I" evidence="2">
    <location>
        <begin position="419"/>
        <end position="481"/>
    </location>
</feature>
<feature type="domain" description="Abnormal cell migration protein 18-like fibronectin type I" evidence="2">
    <location>
        <begin position="263"/>
        <end position="326"/>
    </location>
</feature>
<dbReference type="PANTHER" id="PTHR35572">
    <property type="entry name" value="PROTEIN CBG04538-RELATED"/>
    <property type="match status" value="1"/>
</dbReference>
<proteinExistence type="predicted"/>
<feature type="domain" description="Abnormal cell migration protein 18-like fibronectin type I" evidence="2">
    <location>
        <begin position="345"/>
        <end position="404"/>
    </location>
</feature>
<name>A0A158PKT3_ANGCS</name>
<evidence type="ECO:0000313" key="5">
    <source>
        <dbReference type="WBParaSite" id="ACOC_0001047601-mRNA-1"/>
    </source>
</evidence>
<feature type="domain" description="Abnormal cell migration protein 18-like fibronectin type I" evidence="2">
    <location>
        <begin position="185"/>
        <end position="248"/>
    </location>
</feature>
<evidence type="ECO:0000256" key="1">
    <source>
        <dbReference type="SAM" id="MobiDB-lite"/>
    </source>
</evidence>